<evidence type="ECO:0000313" key="2">
    <source>
        <dbReference type="EMBL" id="KPQ13570.1"/>
    </source>
</evidence>
<protein>
    <submittedName>
        <fullName evidence="2">Uncharacterized protein</fullName>
    </submittedName>
</protein>
<evidence type="ECO:0000313" key="3">
    <source>
        <dbReference type="Proteomes" id="UP000050421"/>
    </source>
</evidence>
<dbReference type="EMBL" id="LJXT01000086">
    <property type="protein sequence ID" value="KPQ13570.1"/>
    <property type="molecule type" value="Genomic_DNA"/>
</dbReference>
<accession>A0A0N8KFA2</accession>
<gene>
    <name evidence="2" type="ORF">HLUCCX10_12705</name>
</gene>
<comment type="caution">
    <text evidence="2">The sequence shown here is derived from an EMBL/GenBank/DDBJ whole genome shotgun (WGS) entry which is preliminary data.</text>
</comment>
<organism evidence="2 3">
    <name type="scientific">Algoriphagus marincola HL-49</name>
    <dbReference type="NCBI Taxonomy" id="1305737"/>
    <lineage>
        <taxon>Bacteria</taxon>
        <taxon>Pseudomonadati</taxon>
        <taxon>Bacteroidota</taxon>
        <taxon>Cytophagia</taxon>
        <taxon>Cytophagales</taxon>
        <taxon>Cyclobacteriaceae</taxon>
        <taxon>Algoriphagus</taxon>
    </lineage>
</organism>
<reference evidence="2 3" key="1">
    <citation type="submission" date="2015-09" db="EMBL/GenBank/DDBJ databases">
        <title>Identification and resolution of microdiversity through metagenomic sequencing of parallel consortia.</title>
        <authorList>
            <person name="Nelson W.C."/>
            <person name="Romine M.F."/>
            <person name="Lindemann S.R."/>
        </authorList>
    </citation>
    <scope>NUCLEOTIDE SEQUENCE [LARGE SCALE GENOMIC DNA]</scope>
    <source>
        <strain evidence="2">HL-49</strain>
    </source>
</reference>
<dbReference type="OrthoDB" id="9798438at2"/>
<dbReference type="STRING" id="1305737.GCA_000526355_01606"/>
<dbReference type="SUPFAM" id="SSF50956">
    <property type="entry name" value="Thermostable phytase (3-phytase)"/>
    <property type="match status" value="1"/>
</dbReference>
<evidence type="ECO:0000256" key="1">
    <source>
        <dbReference type="SAM" id="SignalP"/>
    </source>
</evidence>
<feature type="chain" id="PRO_5006027883" evidence="1">
    <location>
        <begin position="20"/>
        <end position="290"/>
    </location>
</feature>
<dbReference type="Proteomes" id="UP000050421">
    <property type="component" value="Unassembled WGS sequence"/>
</dbReference>
<dbReference type="AlphaFoldDB" id="A0A0N8KFA2"/>
<feature type="signal peptide" evidence="1">
    <location>
        <begin position="1"/>
        <end position="19"/>
    </location>
</feature>
<sequence length="290" mass="32341">MRKIIYALVLAGMPLFLFAQQSDKTSLPYATGQAVATISNPLLEEISGLAFSRKHPNLIYVQTDSGGEAAVYLLDSLGNELGKLELEGVENRDWEEIAVGPGPNGQSYVYVGEIGDNLARHDEVIVYRFPEPNRIQSGKVTVEAAILTYPKGPRDAETMMVDPLDGRIYILSKRDVQNSIYSFDQEAFRKSGETEMEAHFNLPFTMSTAGDISADGSKILIKNYQSIFYWEREEGEDLLDVLKRDPIELPYNPEPQGEAIGFGPSGATFYTLSEKRFSIEPVLYCYPSTR</sequence>
<dbReference type="PATRIC" id="fig|1305737.6.peg.3197"/>
<proteinExistence type="predicted"/>
<keyword evidence="1" id="KW-0732">Signal</keyword>
<dbReference type="eggNOG" id="COG0823">
    <property type="taxonomic scope" value="Bacteria"/>
</dbReference>
<name>A0A0N8KFA2_9BACT</name>